<feature type="transmembrane region" description="Helical" evidence="9">
    <location>
        <begin position="193"/>
        <end position="210"/>
    </location>
</feature>
<evidence type="ECO:0000313" key="11">
    <source>
        <dbReference type="EMBL" id="KAK1673273.1"/>
    </source>
</evidence>
<dbReference type="EMBL" id="JAHMHR010000032">
    <property type="protein sequence ID" value="KAK1673273.1"/>
    <property type="molecule type" value="Genomic_DNA"/>
</dbReference>
<feature type="transmembrane region" description="Helical" evidence="9">
    <location>
        <begin position="222"/>
        <end position="245"/>
    </location>
</feature>
<dbReference type="InterPro" id="IPR005828">
    <property type="entry name" value="MFS_sugar_transport-like"/>
</dbReference>
<gene>
    <name evidence="11" type="ORF">BDP55DRAFT_586605</name>
</gene>
<evidence type="ECO:0000256" key="6">
    <source>
        <dbReference type="ARBA" id="ARBA00023136"/>
    </source>
</evidence>
<comment type="similarity">
    <text evidence="2 7">Belongs to the major facilitator superfamily. Sugar transporter (TC 2.A.1.1) family.</text>
</comment>
<dbReference type="PROSITE" id="PS00216">
    <property type="entry name" value="SUGAR_TRANSPORT_1"/>
    <property type="match status" value="1"/>
</dbReference>
<dbReference type="NCBIfam" id="TIGR00879">
    <property type="entry name" value="SP"/>
    <property type="match status" value="1"/>
</dbReference>
<keyword evidence="12" id="KW-1185">Reference proteome</keyword>
<evidence type="ECO:0000313" key="12">
    <source>
        <dbReference type="Proteomes" id="UP001224890"/>
    </source>
</evidence>
<dbReference type="Gene3D" id="1.20.1250.20">
    <property type="entry name" value="MFS general substrate transporter like domains"/>
    <property type="match status" value="1"/>
</dbReference>
<dbReference type="PROSITE" id="PS50850">
    <property type="entry name" value="MFS"/>
    <property type="match status" value="1"/>
</dbReference>
<evidence type="ECO:0000256" key="8">
    <source>
        <dbReference type="SAM" id="MobiDB-lite"/>
    </source>
</evidence>
<feature type="domain" description="Major facilitator superfamily (MFS) profile" evidence="10">
    <location>
        <begin position="64"/>
        <end position="511"/>
    </location>
</feature>
<feature type="transmembrane region" description="Helical" evidence="9">
    <location>
        <begin position="383"/>
        <end position="400"/>
    </location>
</feature>
<keyword evidence="4 9" id="KW-0812">Transmembrane</keyword>
<feature type="transmembrane region" description="Helical" evidence="9">
    <location>
        <begin position="317"/>
        <end position="338"/>
    </location>
</feature>
<dbReference type="InterPro" id="IPR003663">
    <property type="entry name" value="Sugar/inositol_transpt"/>
</dbReference>
<dbReference type="PANTHER" id="PTHR48022:SF79">
    <property type="entry name" value="LACTOSE PERMEASE, PUTATIVE (AFU_ORTHOLOGUE AFUA_6G01860)-RELATED"/>
    <property type="match status" value="1"/>
</dbReference>
<dbReference type="InterPro" id="IPR005829">
    <property type="entry name" value="Sugar_transporter_CS"/>
</dbReference>
<sequence length="551" mass="61412">MAKHDEATEHRVEATTSALDDEKNNALTHRHAKEVNVQSVALADAIAKDKPDYKSKSQMTLYAMMCLCVLNGIMNGYDGSVMSAINAMDPFQSRFEIGLTGELNGAVFSIYTVGSIIGSLLCGYIMDRWGRRACMFSGASMIVLGSVLQASSFKLPQFFIGRFIVGTGTPMCGTSAPVFLVEIAYPTWRGLAGGLYNVLGWYIGANMAAWTCYGTNFIHNDWAWRIPYIVQLVPATIVISVVWFLPESPRWLWSQGQTDRATEILTKYHGDGNPHSALVKLELDEIRMSLEAEQELRNNNWNYKILMNNRPNRYRMWLIMLVAVFSQFIGGSVISYYLPAMVRGVGITDSSRQLLLNGINTVISFVSGIFGSFFVDKVGRRPLFLWGTLLTGLVYIPINILAAKAEHHLDEGTTVPKAQAYAFIAMIFSYGIFWGFCWTPLQALYPAEILNNEIRAKGMGAKGFISGVASFINTYGTSVSIKHIGWKTYTIFLVLHFVHLGLMYLSCVETKERTLEELEEIFSDEKPVKRSLQKTTVVVDRGLGAKVKDDA</sequence>
<accession>A0AAJ0AIW5</accession>
<dbReference type="SUPFAM" id="SSF103473">
    <property type="entry name" value="MFS general substrate transporter"/>
    <property type="match status" value="1"/>
</dbReference>
<dbReference type="InterPro" id="IPR036259">
    <property type="entry name" value="MFS_trans_sf"/>
</dbReference>
<evidence type="ECO:0000259" key="10">
    <source>
        <dbReference type="PROSITE" id="PS50850"/>
    </source>
</evidence>
<evidence type="ECO:0000256" key="9">
    <source>
        <dbReference type="SAM" id="Phobius"/>
    </source>
</evidence>
<evidence type="ECO:0000256" key="1">
    <source>
        <dbReference type="ARBA" id="ARBA00004141"/>
    </source>
</evidence>
<proteinExistence type="inferred from homology"/>
<dbReference type="PANTHER" id="PTHR48022">
    <property type="entry name" value="PLASTIDIC GLUCOSE TRANSPORTER 4"/>
    <property type="match status" value="1"/>
</dbReference>
<feature type="region of interest" description="Disordered" evidence="8">
    <location>
        <begin position="1"/>
        <end position="23"/>
    </location>
</feature>
<organism evidence="11 12">
    <name type="scientific">Colletotrichum godetiae</name>
    <dbReference type="NCBI Taxonomy" id="1209918"/>
    <lineage>
        <taxon>Eukaryota</taxon>
        <taxon>Fungi</taxon>
        <taxon>Dikarya</taxon>
        <taxon>Ascomycota</taxon>
        <taxon>Pezizomycotina</taxon>
        <taxon>Sordariomycetes</taxon>
        <taxon>Hypocreomycetidae</taxon>
        <taxon>Glomerellales</taxon>
        <taxon>Glomerellaceae</taxon>
        <taxon>Colletotrichum</taxon>
        <taxon>Colletotrichum acutatum species complex</taxon>
    </lineage>
</organism>
<keyword evidence="6 9" id="KW-0472">Membrane</keyword>
<dbReference type="InterPro" id="IPR020846">
    <property type="entry name" value="MFS_dom"/>
</dbReference>
<dbReference type="GO" id="GO:0016020">
    <property type="term" value="C:membrane"/>
    <property type="evidence" value="ECO:0007669"/>
    <property type="project" value="UniProtKB-SubCell"/>
</dbReference>
<feature type="transmembrane region" description="Helical" evidence="9">
    <location>
        <begin position="61"/>
        <end position="85"/>
    </location>
</feature>
<comment type="caution">
    <text evidence="11">The sequence shown here is derived from an EMBL/GenBank/DDBJ whole genome shotgun (WGS) entry which is preliminary data.</text>
</comment>
<evidence type="ECO:0000256" key="5">
    <source>
        <dbReference type="ARBA" id="ARBA00022989"/>
    </source>
</evidence>
<evidence type="ECO:0000256" key="4">
    <source>
        <dbReference type="ARBA" id="ARBA00022692"/>
    </source>
</evidence>
<comment type="subcellular location">
    <subcellularLocation>
        <location evidence="1">Membrane</location>
        <topology evidence="1">Multi-pass membrane protein</topology>
    </subcellularLocation>
</comment>
<dbReference type="Proteomes" id="UP001224890">
    <property type="component" value="Unassembled WGS sequence"/>
</dbReference>
<dbReference type="PRINTS" id="PR00171">
    <property type="entry name" value="SUGRTRNSPORT"/>
</dbReference>
<feature type="transmembrane region" description="Helical" evidence="9">
    <location>
        <begin position="459"/>
        <end position="476"/>
    </location>
</feature>
<dbReference type="AlphaFoldDB" id="A0AAJ0AIW5"/>
<dbReference type="GeneID" id="85455404"/>
<keyword evidence="3 7" id="KW-0813">Transport</keyword>
<protein>
    <submittedName>
        <fullName evidence="11">General substrate transporter</fullName>
    </submittedName>
</protein>
<feature type="transmembrane region" description="Helical" evidence="9">
    <location>
        <begin position="159"/>
        <end position="181"/>
    </location>
</feature>
<dbReference type="RefSeq" id="XP_060427276.1">
    <property type="nucleotide sequence ID" value="XM_060570878.1"/>
</dbReference>
<feature type="compositionally biased region" description="Basic and acidic residues" evidence="8">
    <location>
        <begin position="1"/>
        <end position="13"/>
    </location>
</feature>
<reference evidence="11" key="1">
    <citation type="submission" date="2021-06" db="EMBL/GenBank/DDBJ databases">
        <title>Comparative genomics, transcriptomics and evolutionary studies reveal genomic signatures of adaptation to plant cell wall in hemibiotrophic fungi.</title>
        <authorList>
            <consortium name="DOE Joint Genome Institute"/>
            <person name="Baroncelli R."/>
            <person name="Diaz J.F."/>
            <person name="Benocci T."/>
            <person name="Peng M."/>
            <person name="Battaglia E."/>
            <person name="Haridas S."/>
            <person name="Andreopoulos W."/>
            <person name="Labutti K."/>
            <person name="Pangilinan J."/>
            <person name="Floch G.L."/>
            <person name="Makela M.R."/>
            <person name="Henrissat B."/>
            <person name="Grigoriev I.V."/>
            <person name="Crouch J.A."/>
            <person name="De Vries R.P."/>
            <person name="Sukno S.A."/>
            <person name="Thon M.R."/>
        </authorList>
    </citation>
    <scope>NUCLEOTIDE SEQUENCE</scope>
    <source>
        <strain evidence="11">CBS 193.32</strain>
    </source>
</reference>
<evidence type="ECO:0000256" key="7">
    <source>
        <dbReference type="RuleBase" id="RU003346"/>
    </source>
</evidence>
<feature type="transmembrane region" description="Helical" evidence="9">
    <location>
        <begin position="105"/>
        <end position="126"/>
    </location>
</feature>
<dbReference type="FunFam" id="1.20.1250.20:FF:000134">
    <property type="entry name" value="MFS sugar transporter protein"/>
    <property type="match status" value="1"/>
</dbReference>
<evidence type="ECO:0000256" key="3">
    <source>
        <dbReference type="ARBA" id="ARBA00022448"/>
    </source>
</evidence>
<feature type="transmembrane region" description="Helical" evidence="9">
    <location>
        <begin position="358"/>
        <end position="376"/>
    </location>
</feature>
<name>A0AAJ0AIW5_9PEZI</name>
<dbReference type="InterPro" id="IPR050360">
    <property type="entry name" value="MFS_Sugar_Transporters"/>
</dbReference>
<feature type="transmembrane region" description="Helical" evidence="9">
    <location>
        <begin position="488"/>
        <end position="505"/>
    </location>
</feature>
<feature type="transmembrane region" description="Helical" evidence="9">
    <location>
        <begin position="133"/>
        <end position="153"/>
    </location>
</feature>
<feature type="transmembrane region" description="Helical" evidence="9">
    <location>
        <begin position="420"/>
        <end position="438"/>
    </location>
</feature>
<dbReference type="GO" id="GO:0005351">
    <property type="term" value="F:carbohydrate:proton symporter activity"/>
    <property type="evidence" value="ECO:0007669"/>
    <property type="project" value="TreeGrafter"/>
</dbReference>
<dbReference type="Pfam" id="PF00083">
    <property type="entry name" value="Sugar_tr"/>
    <property type="match status" value="1"/>
</dbReference>
<keyword evidence="5 9" id="KW-1133">Transmembrane helix</keyword>
<evidence type="ECO:0000256" key="2">
    <source>
        <dbReference type="ARBA" id="ARBA00010992"/>
    </source>
</evidence>